<gene>
    <name evidence="2" type="ORF">TCIL3000_5_2500</name>
</gene>
<proteinExistence type="predicted"/>
<reference evidence="2" key="1">
    <citation type="journal article" date="2012" name="Proc. Natl. Acad. Sci. U.S.A.">
        <title>Antigenic diversity is generated by distinct evolutionary mechanisms in African trypanosome species.</title>
        <authorList>
            <person name="Jackson A.P."/>
            <person name="Berry A."/>
            <person name="Aslett M."/>
            <person name="Allison H.C."/>
            <person name="Burton P."/>
            <person name="Vavrova-Anderson J."/>
            <person name="Brown R."/>
            <person name="Browne H."/>
            <person name="Corton N."/>
            <person name="Hauser H."/>
            <person name="Gamble J."/>
            <person name="Gilderthorp R."/>
            <person name="Marcello L."/>
            <person name="McQuillan J."/>
            <person name="Otto T.D."/>
            <person name="Quail M.A."/>
            <person name="Sanders M.J."/>
            <person name="van Tonder A."/>
            <person name="Ginger M.L."/>
            <person name="Field M.C."/>
            <person name="Barry J.D."/>
            <person name="Hertz-Fowler C."/>
            <person name="Berriman M."/>
        </authorList>
    </citation>
    <scope>NUCLEOTIDE SEQUENCE</scope>
    <source>
        <strain evidence="2">IL3000</strain>
    </source>
</reference>
<dbReference type="GO" id="GO:0005886">
    <property type="term" value="C:plasma membrane"/>
    <property type="evidence" value="ECO:0007669"/>
    <property type="project" value="TreeGrafter"/>
</dbReference>
<dbReference type="PANTHER" id="PTHR21439">
    <property type="entry name" value="OXIDORED-NITRO DOMAIN-CONTAINING PROTEIN"/>
    <property type="match status" value="1"/>
</dbReference>
<sequence length="408" mass="46486">MSDSSLVFLILNYGAEMIFILNARLTAQRVPEKTANAVLEDVIKRMYNADFMDKIFIPQVLYSFEATRELFACISQTSAMQMTPESMSKLFELMSTGAKYKFFSLRHPLELLELTWDHLEEVKRIATAEVHQFINPVFSRLNDLFQKLNVGTLAEVRKSLLNFLAGHSTPVSLLLEKGLQAPNGSFYLKEDKTLPPIAECEAPGVIRYYDNGTLISTRTFPHRDAELRHPLAFPIGKWNPRSPVAPRFTKRQVNLYAARQMEERACHSPTLHKSRRSSQSKQSEPRSEVVEAMQLEMIHLQRLVRGSDNVQSKTFKWAVFEDVEEQQSALPQTLGNDVERLICKKSHPRPESPQPTITAVKCMSVDEVRKENEELLSIMKSLNVDSGLSKERHSSTEAATLLELMDDE</sequence>
<evidence type="ECO:0000256" key="1">
    <source>
        <dbReference type="SAM" id="MobiDB-lite"/>
    </source>
</evidence>
<dbReference type="VEuPathDB" id="TriTrypDB:TcIL3000_5_2500"/>
<dbReference type="PANTHER" id="PTHR21439:SF0">
    <property type="entry name" value="PROTEIN OSCP1"/>
    <property type="match status" value="1"/>
</dbReference>
<accession>G0UMX9</accession>
<dbReference type="Pfam" id="PF10188">
    <property type="entry name" value="Oscp1"/>
    <property type="match status" value="1"/>
</dbReference>
<feature type="region of interest" description="Disordered" evidence="1">
    <location>
        <begin position="386"/>
        <end position="408"/>
    </location>
</feature>
<name>G0UMX9_TRYCI</name>
<organism evidence="2">
    <name type="scientific">Trypanosoma congolense (strain IL3000)</name>
    <dbReference type="NCBI Taxonomy" id="1068625"/>
    <lineage>
        <taxon>Eukaryota</taxon>
        <taxon>Discoba</taxon>
        <taxon>Euglenozoa</taxon>
        <taxon>Kinetoplastea</taxon>
        <taxon>Metakinetoplastina</taxon>
        <taxon>Trypanosomatida</taxon>
        <taxon>Trypanosomatidae</taxon>
        <taxon>Trypanosoma</taxon>
        <taxon>Nannomonas</taxon>
    </lineage>
</organism>
<dbReference type="AlphaFoldDB" id="G0UMX9"/>
<evidence type="ECO:0000313" key="2">
    <source>
        <dbReference type="EMBL" id="CCC90538.1"/>
    </source>
</evidence>
<feature type="region of interest" description="Disordered" evidence="1">
    <location>
        <begin position="264"/>
        <end position="289"/>
    </location>
</feature>
<dbReference type="GO" id="GO:0005737">
    <property type="term" value="C:cytoplasm"/>
    <property type="evidence" value="ECO:0007669"/>
    <property type="project" value="TreeGrafter"/>
</dbReference>
<dbReference type="InterPro" id="IPR019332">
    <property type="entry name" value="OSCP1"/>
</dbReference>
<dbReference type="EMBL" id="HE575318">
    <property type="protein sequence ID" value="CCC90538.1"/>
    <property type="molecule type" value="Genomic_DNA"/>
</dbReference>
<protein>
    <submittedName>
        <fullName evidence="2">Uncharacterized protein TCIL3000_5_2500</fullName>
    </submittedName>
</protein>